<name>A0ABS1SJU3_9MICO</name>
<evidence type="ECO:0000259" key="2">
    <source>
        <dbReference type="Pfam" id="PF21922"/>
    </source>
</evidence>
<dbReference type="Pfam" id="PF21922">
    <property type="entry name" value="PBP_dimer_2"/>
    <property type="match status" value="1"/>
</dbReference>
<dbReference type="Gene3D" id="3.40.710.10">
    <property type="entry name" value="DD-peptidase/beta-lactamase superfamily"/>
    <property type="match status" value="1"/>
</dbReference>
<dbReference type="InterPro" id="IPR001460">
    <property type="entry name" value="PCN-bd_Tpept"/>
</dbReference>
<dbReference type="Proteomes" id="UP001646141">
    <property type="component" value="Unassembled WGS sequence"/>
</dbReference>
<reference evidence="3 4" key="1">
    <citation type="submission" date="2018-09" db="EMBL/GenBank/DDBJ databases">
        <title>Comparative genomics of Leucobacter spp.</title>
        <authorList>
            <person name="Reis A.C."/>
            <person name="Kolvenbach B.A."/>
            <person name="Corvini P.F.X."/>
            <person name="Nunes O.C."/>
        </authorList>
    </citation>
    <scope>NUCLEOTIDE SEQUENCE [LARGE SCALE GENOMIC DNA]</scope>
    <source>
        <strain evidence="3 4">L-1</strain>
    </source>
</reference>
<dbReference type="PANTHER" id="PTHR30627">
    <property type="entry name" value="PEPTIDOGLYCAN D,D-TRANSPEPTIDASE"/>
    <property type="match status" value="1"/>
</dbReference>
<feature type="domain" description="Penicillin-binding protein transpeptidase" evidence="1">
    <location>
        <begin position="157"/>
        <end position="476"/>
    </location>
</feature>
<gene>
    <name evidence="3" type="ORF">D3226_00485</name>
</gene>
<proteinExistence type="predicted"/>
<dbReference type="InterPro" id="IPR050515">
    <property type="entry name" value="Beta-lactam/transpept"/>
</dbReference>
<evidence type="ECO:0000313" key="4">
    <source>
        <dbReference type="Proteomes" id="UP001646141"/>
    </source>
</evidence>
<comment type="caution">
    <text evidence="3">The sequence shown here is derived from an EMBL/GenBank/DDBJ whole genome shotgun (WGS) entry which is preliminary data.</text>
</comment>
<feature type="domain" description="Penicillin binding protein A dimerisation" evidence="2">
    <location>
        <begin position="52"/>
        <end position="134"/>
    </location>
</feature>
<keyword evidence="4" id="KW-1185">Reference proteome</keyword>
<dbReference type="InterPro" id="IPR054120">
    <property type="entry name" value="PBPA_dimer"/>
</dbReference>
<dbReference type="RefSeq" id="WP_202380491.1">
    <property type="nucleotide sequence ID" value="NZ_BAAAMA010000003.1"/>
</dbReference>
<evidence type="ECO:0000259" key="1">
    <source>
        <dbReference type="Pfam" id="PF00905"/>
    </source>
</evidence>
<dbReference type="EMBL" id="QYAD01000001">
    <property type="protein sequence ID" value="MBL3688440.1"/>
    <property type="molecule type" value="Genomic_DNA"/>
</dbReference>
<accession>A0ABS1SJU3</accession>
<dbReference type="Pfam" id="PF00905">
    <property type="entry name" value="Transpeptidase"/>
    <property type="match status" value="1"/>
</dbReference>
<sequence length="495" mass="52311">MNKQLKFLTRTVFIMFLALFFSVTMIQFVNADELRANELNMRTVKNGYKIERGSILVDGDPIAYSTPTSDTYRFLRQYSDGALYSPITGYFSHSQGITGLESAMNQELSGSGDSLFFTRIMNTINGVAPQGSSVQTTIDPKVQASAAAAMTEQGFEGAVVAIEPKTGRILALVSTPSFDPNLLSSNSDAEIIANYSQLDKDPGQPLQNRAIAGDLYHPGSVYKLLVAAAAIENGEATPSSQFANPAELPLPQTSNVMQNASRTTCGTGDKATLEQAIVMSCNIPIAELAMKMDPDTVPEMARAFGFEQELSVPLTVTPSVSPTPEDKAQTALSSIGQLDVRATPLQMAMVSAGIANGGTVMKPTLVDQVITPDLRVSTQVTPEEFAKPISEKTASAVAGMMEKGVSAQEGLARQSGIPGVRVAGKTGTAENGTTAEGNALPFTLWYTGFAPVDDPKVAVAVVVEDGGGEAYGYEGGSYDLPTAVGKRVMEAVLSE</sequence>
<evidence type="ECO:0000313" key="3">
    <source>
        <dbReference type="EMBL" id="MBL3688440.1"/>
    </source>
</evidence>
<dbReference type="Gene3D" id="3.90.1310.10">
    <property type="entry name" value="Penicillin-binding protein 2a (Domain 2)"/>
    <property type="match status" value="1"/>
</dbReference>
<dbReference type="PANTHER" id="PTHR30627:SF24">
    <property type="entry name" value="PENICILLIN-BINDING PROTEIN 4B"/>
    <property type="match status" value="1"/>
</dbReference>
<protein>
    <submittedName>
        <fullName evidence="3">Penicillin-binding protein</fullName>
    </submittedName>
</protein>
<dbReference type="SUPFAM" id="SSF56601">
    <property type="entry name" value="beta-lactamase/transpeptidase-like"/>
    <property type="match status" value="1"/>
</dbReference>
<dbReference type="InterPro" id="IPR012338">
    <property type="entry name" value="Beta-lactam/transpept-like"/>
</dbReference>
<organism evidence="3 4">
    <name type="scientific">Leucobacter chromiireducens subsp. chromiireducens</name>
    <dbReference type="NCBI Taxonomy" id="660067"/>
    <lineage>
        <taxon>Bacteria</taxon>
        <taxon>Bacillati</taxon>
        <taxon>Actinomycetota</taxon>
        <taxon>Actinomycetes</taxon>
        <taxon>Micrococcales</taxon>
        <taxon>Microbacteriaceae</taxon>
        <taxon>Leucobacter</taxon>
    </lineage>
</organism>